<reference evidence="1" key="1">
    <citation type="submission" date="2014-11" db="EMBL/GenBank/DDBJ databases">
        <authorList>
            <person name="Amaro Gonzalez C."/>
        </authorList>
    </citation>
    <scope>NUCLEOTIDE SEQUENCE</scope>
</reference>
<protein>
    <submittedName>
        <fullName evidence="1">Uncharacterized protein</fullName>
    </submittedName>
</protein>
<reference evidence="1" key="2">
    <citation type="journal article" date="2015" name="Fish Shellfish Immunol.">
        <title>Early steps in the European eel (Anguilla anguilla)-Vibrio vulnificus interaction in the gills: Role of the RtxA13 toxin.</title>
        <authorList>
            <person name="Callol A."/>
            <person name="Pajuelo D."/>
            <person name="Ebbesson L."/>
            <person name="Teles M."/>
            <person name="MacKenzie S."/>
            <person name="Amaro C."/>
        </authorList>
    </citation>
    <scope>NUCLEOTIDE SEQUENCE</scope>
</reference>
<dbReference type="AlphaFoldDB" id="A0A0E9VPZ7"/>
<name>A0A0E9VPZ7_ANGAN</name>
<evidence type="ECO:0000313" key="1">
    <source>
        <dbReference type="EMBL" id="JAH79435.1"/>
    </source>
</evidence>
<dbReference type="EMBL" id="GBXM01029142">
    <property type="protein sequence ID" value="JAH79435.1"/>
    <property type="molecule type" value="Transcribed_RNA"/>
</dbReference>
<organism evidence="1">
    <name type="scientific">Anguilla anguilla</name>
    <name type="common">European freshwater eel</name>
    <name type="synonym">Muraena anguilla</name>
    <dbReference type="NCBI Taxonomy" id="7936"/>
    <lineage>
        <taxon>Eukaryota</taxon>
        <taxon>Metazoa</taxon>
        <taxon>Chordata</taxon>
        <taxon>Craniata</taxon>
        <taxon>Vertebrata</taxon>
        <taxon>Euteleostomi</taxon>
        <taxon>Actinopterygii</taxon>
        <taxon>Neopterygii</taxon>
        <taxon>Teleostei</taxon>
        <taxon>Anguilliformes</taxon>
        <taxon>Anguillidae</taxon>
        <taxon>Anguilla</taxon>
    </lineage>
</organism>
<accession>A0A0E9VPZ7</accession>
<sequence length="42" mass="4980">MPLSKTNNLCCHKQITDAIIMWRVNERSIWENTLFFPPSSEQ</sequence>
<proteinExistence type="predicted"/>